<dbReference type="FunFam" id="1.20.1070.10:FF:000003">
    <property type="entry name" value="Olfactory receptor"/>
    <property type="match status" value="1"/>
</dbReference>
<evidence type="ECO:0000256" key="10">
    <source>
        <dbReference type="RuleBase" id="RU000688"/>
    </source>
</evidence>
<dbReference type="InterPro" id="IPR000725">
    <property type="entry name" value="Olfact_rcpt"/>
</dbReference>
<dbReference type="Proteomes" id="UP000538817">
    <property type="component" value="Unassembled WGS sequence"/>
</dbReference>
<keyword evidence="5 10" id="KW-0297">G-protein coupled receptor</keyword>
<comment type="caution">
    <text evidence="13">The sequence shown here is derived from an EMBL/GenBank/DDBJ whole genome shotgun (WGS) entry which is preliminary data.</text>
</comment>
<dbReference type="AlphaFoldDB" id="A0A7K7A8R6"/>
<dbReference type="InterPro" id="IPR000276">
    <property type="entry name" value="GPCR_Rhodpsn"/>
</dbReference>
<dbReference type="PROSITE" id="PS00237">
    <property type="entry name" value="G_PROTEIN_RECEP_F1_1"/>
    <property type="match status" value="1"/>
</dbReference>
<keyword evidence="11" id="KW-1003">Cell membrane</keyword>
<dbReference type="PRINTS" id="PR00237">
    <property type="entry name" value="GPCRRHODOPSN"/>
</dbReference>
<name>A0A7K7A8R6_9AVES</name>
<gene>
    <name evidence="13" type="ORF">NOTPEN_R07053</name>
</gene>
<evidence type="ECO:0000256" key="9">
    <source>
        <dbReference type="ARBA" id="ARBA00023224"/>
    </source>
</evidence>
<evidence type="ECO:0000256" key="1">
    <source>
        <dbReference type="ARBA" id="ARBA00002936"/>
    </source>
</evidence>
<feature type="transmembrane region" description="Helical" evidence="11">
    <location>
        <begin position="205"/>
        <end position="225"/>
    </location>
</feature>
<reference evidence="13 14" key="1">
    <citation type="submission" date="2019-09" db="EMBL/GenBank/DDBJ databases">
        <title>Bird 10,000 Genomes (B10K) Project - Family phase.</title>
        <authorList>
            <person name="Zhang G."/>
        </authorList>
    </citation>
    <scope>NUCLEOTIDE SEQUENCE [LARGE SCALE GENOMIC DNA]</scope>
    <source>
        <strain evidence="13">B10K-MSB-04</strain>
    </source>
</reference>
<evidence type="ECO:0000256" key="5">
    <source>
        <dbReference type="ARBA" id="ARBA00023040"/>
    </source>
</evidence>
<dbReference type="PRINTS" id="PR00245">
    <property type="entry name" value="OLFACTORYR"/>
</dbReference>
<dbReference type="GO" id="GO:0005886">
    <property type="term" value="C:plasma membrane"/>
    <property type="evidence" value="ECO:0007669"/>
    <property type="project" value="UniProtKB-SubCell"/>
</dbReference>
<dbReference type="PROSITE" id="PS50262">
    <property type="entry name" value="G_PROTEIN_RECEP_F1_2"/>
    <property type="match status" value="1"/>
</dbReference>
<feature type="non-terminal residue" evidence="13">
    <location>
        <position position="1"/>
    </location>
</feature>
<evidence type="ECO:0000259" key="12">
    <source>
        <dbReference type="PROSITE" id="PS50262"/>
    </source>
</evidence>
<proteinExistence type="inferred from homology"/>
<feature type="transmembrane region" description="Helical" evidence="11">
    <location>
        <begin position="98"/>
        <end position="120"/>
    </location>
</feature>
<dbReference type="EMBL" id="VZSG01001047">
    <property type="protein sequence ID" value="NWX92388.1"/>
    <property type="molecule type" value="Genomic_DNA"/>
</dbReference>
<dbReference type="InterPro" id="IPR017452">
    <property type="entry name" value="GPCR_Rhodpsn_7TM"/>
</dbReference>
<sequence>MAKGNSTVVTQFILLGLTDKLELQLPLFIIFLMIYLITLISNLGMVTLIRITPKLHTPMYFFLCNLSIVDLCYSSVFSPRMLIGFLVENKAIPYSACFAQHFSFLLFVTTEVFLLAVMAYDRYVAICIPLLYTTYMSKRLCVRLVAASYLGGILNSLTQTCCLLQLPFCGPNVINHYFCDTNPLLKLTCSDGHINEVLLVTFNGAISMSMLFVIILSYVRILFCILKIRSSEGRHKAFSTCASHLMTVTLFYVPAGLSHMQPGSKYSLEMEKVTAVFYTIIVPMLNPLIYSLRNKEVKEALRKAIANCIFVT</sequence>
<feature type="transmembrane region" description="Helical" evidence="11">
    <location>
        <begin position="237"/>
        <end position="255"/>
    </location>
</feature>
<keyword evidence="7 10" id="KW-0675">Receptor</keyword>
<evidence type="ECO:0000256" key="11">
    <source>
        <dbReference type="RuleBase" id="RU363047"/>
    </source>
</evidence>
<dbReference type="Pfam" id="PF13853">
    <property type="entry name" value="7tm_4"/>
    <property type="match status" value="1"/>
</dbReference>
<evidence type="ECO:0000256" key="8">
    <source>
        <dbReference type="ARBA" id="ARBA00023180"/>
    </source>
</evidence>
<evidence type="ECO:0000313" key="14">
    <source>
        <dbReference type="Proteomes" id="UP000538817"/>
    </source>
</evidence>
<protein>
    <recommendedName>
        <fullName evidence="11">Olfactory receptor</fullName>
    </recommendedName>
</protein>
<evidence type="ECO:0000256" key="7">
    <source>
        <dbReference type="ARBA" id="ARBA00023170"/>
    </source>
</evidence>
<evidence type="ECO:0000256" key="4">
    <source>
        <dbReference type="ARBA" id="ARBA00022989"/>
    </source>
</evidence>
<keyword evidence="11" id="KW-0716">Sensory transduction</keyword>
<feature type="transmembrane region" description="Helical" evidence="11">
    <location>
        <begin position="140"/>
        <end position="158"/>
    </location>
</feature>
<feature type="transmembrane region" description="Helical" evidence="11">
    <location>
        <begin position="275"/>
        <end position="292"/>
    </location>
</feature>
<keyword evidence="4 11" id="KW-1133">Transmembrane helix</keyword>
<evidence type="ECO:0000256" key="3">
    <source>
        <dbReference type="ARBA" id="ARBA00022692"/>
    </source>
</evidence>
<dbReference type="PANTHER" id="PTHR48018">
    <property type="entry name" value="OLFACTORY RECEPTOR"/>
    <property type="match status" value="1"/>
</dbReference>
<keyword evidence="9 10" id="KW-0807">Transducer</keyword>
<keyword evidence="8" id="KW-0325">Glycoprotein</keyword>
<feature type="transmembrane region" description="Helical" evidence="11">
    <location>
        <begin position="25"/>
        <end position="48"/>
    </location>
</feature>
<dbReference type="GO" id="GO:0004984">
    <property type="term" value="F:olfactory receptor activity"/>
    <property type="evidence" value="ECO:0007669"/>
    <property type="project" value="InterPro"/>
</dbReference>
<dbReference type="GO" id="GO:0004930">
    <property type="term" value="F:G protein-coupled receptor activity"/>
    <property type="evidence" value="ECO:0007669"/>
    <property type="project" value="UniProtKB-KW"/>
</dbReference>
<comment type="subcellular location">
    <subcellularLocation>
        <location evidence="11">Cell membrane</location>
        <topology evidence="11">Multi-pass membrane protein</topology>
    </subcellularLocation>
    <subcellularLocation>
        <location evidence="2">Membrane</location>
        <topology evidence="2">Multi-pass membrane protein</topology>
    </subcellularLocation>
</comment>
<keyword evidence="6 11" id="KW-0472">Membrane</keyword>
<comment type="function">
    <text evidence="1">Odorant receptor.</text>
</comment>
<keyword evidence="3 10" id="KW-0812">Transmembrane</keyword>
<evidence type="ECO:0000313" key="13">
    <source>
        <dbReference type="EMBL" id="NWX92388.1"/>
    </source>
</evidence>
<feature type="transmembrane region" description="Helical" evidence="11">
    <location>
        <begin position="60"/>
        <end position="78"/>
    </location>
</feature>
<feature type="non-terminal residue" evidence="13">
    <location>
        <position position="312"/>
    </location>
</feature>
<dbReference type="SUPFAM" id="SSF81321">
    <property type="entry name" value="Family A G protein-coupled receptor-like"/>
    <property type="match status" value="1"/>
</dbReference>
<dbReference type="Gene3D" id="1.20.1070.10">
    <property type="entry name" value="Rhodopsin 7-helix transmembrane proteins"/>
    <property type="match status" value="1"/>
</dbReference>
<evidence type="ECO:0000256" key="2">
    <source>
        <dbReference type="ARBA" id="ARBA00004141"/>
    </source>
</evidence>
<accession>A0A7K7A8R6</accession>
<comment type="similarity">
    <text evidence="10">Belongs to the G-protein coupled receptor 1 family.</text>
</comment>
<organism evidence="13 14">
    <name type="scientific">Nothoprocta pentlandii</name>
    <dbReference type="NCBI Taxonomy" id="2585814"/>
    <lineage>
        <taxon>Eukaryota</taxon>
        <taxon>Metazoa</taxon>
        <taxon>Chordata</taxon>
        <taxon>Craniata</taxon>
        <taxon>Vertebrata</taxon>
        <taxon>Euteleostomi</taxon>
        <taxon>Archelosauria</taxon>
        <taxon>Archosauria</taxon>
        <taxon>Dinosauria</taxon>
        <taxon>Saurischia</taxon>
        <taxon>Theropoda</taxon>
        <taxon>Coelurosauria</taxon>
        <taxon>Aves</taxon>
        <taxon>Palaeognathae</taxon>
        <taxon>Tinamiformes</taxon>
        <taxon>Tinamidae</taxon>
        <taxon>Nothoprocta</taxon>
    </lineage>
</organism>
<feature type="domain" description="G-protein coupled receptors family 1 profile" evidence="12">
    <location>
        <begin position="41"/>
        <end position="290"/>
    </location>
</feature>
<keyword evidence="14" id="KW-1185">Reference proteome</keyword>
<evidence type="ECO:0000256" key="6">
    <source>
        <dbReference type="ARBA" id="ARBA00023136"/>
    </source>
</evidence>
<keyword evidence="11" id="KW-0552">Olfaction</keyword>